<feature type="compositionally biased region" description="Basic and acidic residues" evidence="2">
    <location>
        <begin position="131"/>
        <end position="140"/>
    </location>
</feature>
<comment type="caution">
    <text evidence="4">The sequence shown here is derived from an EMBL/GenBank/DDBJ whole genome shotgun (WGS) entry which is preliminary data.</text>
</comment>
<dbReference type="GO" id="GO:0000398">
    <property type="term" value="P:mRNA splicing, via spliceosome"/>
    <property type="evidence" value="ECO:0007669"/>
    <property type="project" value="InterPro"/>
</dbReference>
<name>A0AAV7KMM6_9METZ</name>
<proteinExistence type="inferred from homology"/>
<comment type="similarity">
    <text evidence="1">Belongs to the SNW family.</text>
</comment>
<feature type="compositionally biased region" description="Basic and acidic residues" evidence="2">
    <location>
        <begin position="352"/>
        <end position="390"/>
    </location>
</feature>
<keyword evidence="5" id="KW-1185">Reference proteome</keyword>
<dbReference type="PANTHER" id="PTHR12096">
    <property type="entry name" value="NUCLEAR PROTEIN SKIP-RELATED"/>
    <property type="match status" value="1"/>
</dbReference>
<gene>
    <name evidence="4" type="ORF">LOD99_9711</name>
</gene>
<reference evidence="4 5" key="1">
    <citation type="journal article" date="2023" name="BMC Biol.">
        <title>The compact genome of the sponge Oopsacas minuta (Hexactinellida) is lacking key metazoan core genes.</title>
        <authorList>
            <person name="Santini S."/>
            <person name="Schenkelaars Q."/>
            <person name="Jourda C."/>
            <person name="Duchesne M."/>
            <person name="Belahbib H."/>
            <person name="Rocher C."/>
            <person name="Selva M."/>
            <person name="Riesgo A."/>
            <person name="Vervoort M."/>
            <person name="Leys S.P."/>
            <person name="Kodjabachian L."/>
            <person name="Le Bivic A."/>
            <person name="Borchiellini C."/>
            <person name="Claverie J.M."/>
            <person name="Renard E."/>
        </authorList>
    </citation>
    <scope>NUCLEOTIDE SEQUENCE [LARGE SCALE GENOMIC DNA]</scope>
    <source>
        <strain evidence="4">SPO-2</strain>
    </source>
</reference>
<organism evidence="4 5">
    <name type="scientific">Oopsacas minuta</name>
    <dbReference type="NCBI Taxonomy" id="111878"/>
    <lineage>
        <taxon>Eukaryota</taxon>
        <taxon>Metazoa</taxon>
        <taxon>Porifera</taxon>
        <taxon>Hexactinellida</taxon>
        <taxon>Hexasterophora</taxon>
        <taxon>Lyssacinosida</taxon>
        <taxon>Leucopsacidae</taxon>
        <taxon>Oopsacas</taxon>
    </lineage>
</organism>
<dbReference type="GO" id="GO:0005681">
    <property type="term" value="C:spliceosomal complex"/>
    <property type="evidence" value="ECO:0007669"/>
    <property type="project" value="InterPro"/>
</dbReference>
<feature type="region of interest" description="Disordered" evidence="2">
    <location>
        <begin position="453"/>
        <end position="497"/>
    </location>
</feature>
<accession>A0AAV7KMM6</accession>
<evidence type="ECO:0000313" key="5">
    <source>
        <dbReference type="Proteomes" id="UP001165289"/>
    </source>
</evidence>
<dbReference type="EMBL" id="JAKMXF010000003">
    <property type="protein sequence ID" value="KAI6661943.1"/>
    <property type="molecule type" value="Genomic_DNA"/>
</dbReference>
<feature type="region of interest" description="Disordered" evidence="2">
    <location>
        <begin position="336"/>
        <end position="397"/>
    </location>
</feature>
<feature type="region of interest" description="Disordered" evidence="2">
    <location>
        <begin position="212"/>
        <end position="232"/>
    </location>
</feature>
<sequence length="527" mass="59905">MPSNMSLPNILPAPVQTFQEPPSYRSNDYTIQAVAKQGPPVYGARKGWIPRCLEDFGDGGAFPEIPVAQYPMNMGRKTPGSGNRSVIPLQMDKDGHIKYDAVVYQGQRKDKVLHTKPQDALPISRNNPELARPDQEQVDKTTEETRLALEKIIQTKISAALPAKAAEKRAPVEYIRYTPALQGEQFNSGCNQRLIHMVEVQKDPMEPPRFTINKKIPRGPPSPPVPVLHSPNRKVTAKEQQDWKIPPSISNWTNPRGFTVPLDKRLAADGRGLQDPLINDNFAKLSQSLYAADRKARQAIEMRYQIEKKYEEKLNAKREKDLERIAKLARDKRVGIRTAPADEQEQEEVMEREEIKYERHKERERQKRLSKVGGDKKGKPDRGKDRDISEKIALGMPAKTAGQESLFDQRLFNQNKGVSSGYEFEDDSYNVYDQPFRQGGSMAEKIYRPRKDLDQDIYGDEDGHRGMGKRFEADKPFSGADTEGARPTGPVQFAKEQDPFDINKFLQRVKRSGVTMDKDSDSKKSRY</sequence>
<dbReference type="InterPro" id="IPR004015">
    <property type="entry name" value="SKI-int_prot_SKIP_SNW-dom"/>
</dbReference>
<evidence type="ECO:0000313" key="4">
    <source>
        <dbReference type="EMBL" id="KAI6661943.1"/>
    </source>
</evidence>
<dbReference type="Proteomes" id="UP001165289">
    <property type="component" value="Unassembled WGS sequence"/>
</dbReference>
<evidence type="ECO:0000256" key="1">
    <source>
        <dbReference type="ARBA" id="ARBA00010197"/>
    </source>
</evidence>
<feature type="domain" description="SKI-interacting protein SKIP SNW" evidence="3">
    <location>
        <begin position="173"/>
        <end position="333"/>
    </location>
</feature>
<dbReference type="AlphaFoldDB" id="A0AAV7KMM6"/>
<dbReference type="Pfam" id="PF02731">
    <property type="entry name" value="SKIP_SNW"/>
    <property type="match status" value="1"/>
</dbReference>
<evidence type="ECO:0000259" key="3">
    <source>
        <dbReference type="Pfam" id="PF02731"/>
    </source>
</evidence>
<feature type="compositionally biased region" description="Basic and acidic residues" evidence="2">
    <location>
        <begin position="461"/>
        <end position="475"/>
    </location>
</feature>
<feature type="region of interest" description="Disordered" evidence="2">
    <location>
        <begin position="119"/>
        <end position="140"/>
    </location>
</feature>
<evidence type="ECO:0000256" key="2">
    <source>
        <dbReference type="SAM" id="MobiDB-lite"/>
    </source>
</evidence>
<dbReference type="InterPro" id="IPR017862">
    <property type="entry name" value="SKI-int_prot_SKIP"/>
</dbReference>
<feature type="compositionally biased region" description="Acidic residues" evidence="2">
    <location>
        <begin position="342"/>
        <end position="351"/>
    </location>
</feature>
<protein>
    <recommendedName>
        <fullName evidence="3">SKI-interacting protein SKIP SNW domain-containing protein</fullName>
    </recommendedName>
</protein>